<keyword evidence="6" id="KW-0598">Phosphotransferase system</keyword>
<dbReference type="GO" id="GO:0016301">
    <property type="term" value="F:kinase activity"/>
    <property type="evidence" value="ECO:0007669"/>
    <property type="project" value="UniProtKB-KW"/>
</dbReference>
<evidence type="ECO:0000313" key="8">
    <source>
        <dbReference type="EMBL" id="CUP39886.1"/>
    </source>
</evidence>
<dbReference type="InterPro" id="IPR004720">
    <property type="entry name" value="PTS_IIB_sorbose-sp"/>
</dbReference>
<dbReference type="STRING" id="74426.ERS852399_01863"/>
<evidence type="ECO:0000256" key="4">
    <source>
        <dbReference type="ARBA" id="ARBA00022597"/>
    </source>
</evidence>
<accession>A0A174MWN8</accession>
<dbReference type="Gene3D" id="3.40.35.10">
    <property type="entry name" value="Phosphotransferase system, sorbose subfamily IIB component"/>
    <property type="match status" value="1"/>
</dbReference>
<evidence type="ECO:0000256" key="1">
    <source>
        <dbReference type="ARBA" id="ARBA00004496"/>
    </source>
</evidence>
<keyword evidence="7" id="KW-0418">Kinase</keyword>
<gene>
    <name evidence="8" type="ORF">ERS852514_01880</name>
</gene>
<dbReference type="GO" id="GO:0005737">
    <property type="term" value="C:cytoplasm"/>
    <property type="evidence" value="ECO:0007669"/>
    <property type="project" value="UniProtKB-SubCell"/>
</dbReference>
<evidence type="ECO:0000313" key="9">
    <source>
        <dbReference type="Proteomes" id="UP000095454"/>
    </source>
</evidence>
<name>A0A174MWN8_9ACTN</name>
<dbReference type="GO" id="GO:0009401">
    <property type="term" value="P:phosphoenolpyruvate-dependent sugar phosphotransferase system"/>
    <property type="evidence" value="ECO:0007669"/>
    <property type="project" value="UniProtKB-KW"/>
</dbReference>
<evidence type="ECO:0000256" key="5">
    <source>
        <dbReference type="ARBA" id="ARBA00022679"/>
    </source>
</evidence>
<evidence type="ECO:0000256" key="7">
    <source>
        <dbReference type="ARBA" id="ARBA00022777"/>
    </source>
</evidence>
<keyword evidence="5 8" id="KW-0808">Transferase</keyword>
<keyword evidence="4" id="KW-0762">Sugar transport</keyword>
<keyword evidence="3" id="KW-0963">Cytoplasm</keyword>
<evidence type="ECO:0000256" key="3">
    <source>
        <dbReference type="ARBA" id="ARBA00022490"/>
    </source>
</evidence>
<organism evidence="8 9">
    <name type="scientific">Collinsella aerofaciens</name>
    <dbReference type="NCBI Taxonomy" id="74426"/>
    <lineage>
        <taxon>Bacteria</taxon>
        <taxon>Bacillati</taxon>
        <taxon>Actinomycetota</taxon>
        <taxon>Coriobacteriia</taxon>
        <taxon>Coriobacteriales</taxon>
        <taxon>Coriobacteriaceae</taxon>
        <taxon>Collinsella</taxon>
    </lineage>
</organism>
<dbReference type="PROSITE" id="PS51101">
    <property type="entry name" value="PTS_EIIB_TYPE_4"/>
    <property type="match status" value="1"/>
</dbReference>
<evidence type="ECO:0000256" key="6">
    <source>
        <dbReference type="ARBA" id="ARBA00022683"/>
    </source>
</evidence>
<dbReference type="PaxDb" id="74426-ERS852399_01863"/>
<dbReference type="SUPFAM" id="SSF52728">
    <property type="entry name" value="PTS IIb component"/>
    <property type="match status" value="1"/>
</dbReference>
<dbReference type="RefSeq" id="WP_055252644.1">
    <property type="nucleotide sequence ID" value="NZ_CABIXX010000056.1"/>
</dbReference>
<dbReference type="InterPro" id="IPR036667">
    <property type="entry name" value="PTS_IIB_sorbose-sp_sf"/>
</dbReference>
<sequence length="160" mass="17533">MIQLLRVDHRLLHGQVAVSWVQGLGSDCIFCVGDKVANDPVWKTTLKMGKPANVKLVIKDMEHAIEAINSGVTDKYKMIICVASIAEAKQLVDGCPQITSINLGNTKSKDEQRPDARKISRQIFVTAAEEEDIRELVGRGVEVEIRALADDPKVDALSAL</sequence>
<dbReference type="EC" id="2.7.1.69" evidence="8"/>
<dbReference type="GO" id="GO:0008982">
    <property type="term" value="F:protein-N(PI)-phosphohistidine-sugar phosphotransferase activity"/>
    <property type="evidence" value="ECO:0007669"/>
    <property type="project" value="InterPro"/>
</dbReference>
<proteinExistence type="predicted"/>
<comment type="subcellular location">
    <subcellularLocation>
        <location evidence="1">Cytoplasm</location>
    </subcellularLocation>
</comment>
<dbReference type="AlphaFoldDB" id="A0A174MWN8"/>
<dbReference type="Proteomes" id="UP000095454">
    <property type="component" value="Unassembled WGS sequence"/>
</dbReference>
<evidence type="ECO:0000256" key="2">
    <source>
        <dbReference type="ARBA" id="ARBA00022448"/>
    </source>
</evidence>
<protein>
    <submittedName>
        <fullName evidence="8">Probable phosphotransferase enzyme IIB component M6_Spy0801</fullName>
        <ecNumber evidence="8">2.7.1.69</ecNumber>
    </submittedName>
</protein>
<keyword evidence="2" id="KW-0813">Transport</keyword>
<dbReference type="Pfam" id="PF03830">
    <property type="entry name" value="PTSIIB_sorb"/>
    <property type="match status" value="1"/>
</dbReference>
<reference evidence="8 9" key="1">
    <citation type="submission" date="2015-09" db="EMBL/GenBank/DDBJ databases">
        <authorList>
            <consortium name="Pathogen Informatics"/>
        </authorList>
    </citation>
    <scope>NUCLEOTIDE SEQUENCE [LARGE SCALE GENOMIC DNA]</scope>
    <source>
        <strain evidence="8 9">2789STDY5834902</strain>
    </source>
</reference>
<dbReference type="EMBL" id="CZAQ01000056">
    <property type="protein sequence ID" value="CUP39886.1"/>
    <property type="molecule type" value="Genomic_DNA"/>
</dbReference>